<accession>A0A5A8B2D1</accession>
<dbReference type="EMBL" id="CP036347">
    <property type="protein sequence ID" value="QDU05422.1"/>
    <property type="molecule type" value="Genomic_DNA"/>
</dbReference>
<reference evidence="1 2" key="1">
    <citation type="submission" date="2019-02" db="EMBL/GenBank/DDBJ databases">
        <title>Deep-cultivation of Planctomycetes and their phenomic and genomic characterization uncovers novel biology.</title>
        <authorList>
            <person name="Wiegand S."/>
            <person name="Jogler M."/>
            <person name="Boedeker C."/>
            <person name="Pinto D."/>
            <person name="Vollmers J."/>
            <person name="Rivas-Marin E."/>
            <person name="Kohn T."/>
            <person name="Peeters S.H."/>
            <person name="Heuer A."/>
            <person name="Rast P."/>
            <person name="Oberbeckmann S."/>
            <person name="Bunk B."/>
            <person name="Jeske O."/>
            <person name="Meyerdierks A."/>
            <person name="Storesund J.E."/>
            <person name="Kallscheuer N."/>
            <person name="Luecker S."/>
            <person name="Lage O.M."/>
            <person name="Pohl T."/>
            <person name="Merkel B.J."/>
            <person name="Hornburger P."/>
            <person name="Mueller R.-W."/>
            <person name="Bruemmer F."/>
            <person name="Labrenz M."/>
            <person name="Spormann A.M."/>
            <person name="Op den Camp H."/>
            <person name="Overmann J."/>
            <person name="Amann R."/>
            <person name="Jetten M.S.M."/>
            <person name="Mascher T."/>
            <person name="Medema M.H."/>
            <person name="Devos D.P."/>
            <person name="Kaster A.-K."/>
            <person name="Ovreas L."/>
            <person name="Rohde M."/>
            <person name="Galperin M.Y."/>
            <person name="Jogler C."/>
        </authorList>
    </citation>
    <scope>NUCLEOTIDE SEQUENCE [LARGE SCALE GENOMIC DNA]</scope>
    <source>
        <strain evidence="1 2">V6</strain>
    </source>
</reference>
<dbReference type="RefSeq" id="WP_145043718.1">
    <property type="nucleotide sequence ID" value="NZ_CP036347.1"/>
</dbReference>
<gene>
    <name evidence="1" type="ORF">V6x_51590</name>
</gene>
<evidence type="ECO:0000313" key="1">
    <source>
        <dbReference type="EMBL" id="QDU05422.1"/>
    </source>
</evidence>
<dbReference type="Proteomes" id="UP000320722">
    <property type="component" value="Chromosome"/>
</dbReference>
<sequence length="92" mass="10333">MSPEEVPQVRIKNIVYNLKGIVAESAKIDEVNPLIATIKTTIKPEHWDLMGGKGAISAFIPSPDNWWRLIIRCEEDVHAEVEKLLDDLKAPS</sequence>
<name>A0A517WJI7_9PLAN</name>
<evidence type="ECO:0000313" key="2">
    <source>
        <dbReference type="Proteomes" id="UP000320722"/>
    </source>
</evidence>
<accession>A0A517WJI7</accession>
<organism evidence="1 2">
    <name type="scientific">Gimesia chilikensis</name>
    <dbReference type="NCBI Taxonomy" id="2605989"/>
    <lineage>
        <taxon>Bacteria</taxon>
        <taxon>Pseudomonadati</taxon>
        <taxon>Planctomycetota</taxon>
        <taxon>Planctomycetia</taxon>
        <taxon>Planctomycetales</taxon>
        <taxon>Planctomycetaceae</taxon>
        <taxon>Gimesia</taxon>
    </lineage>
</organism>
<protein>
    <submittedName>
        <fullName evidence="1">Uncharacterized protein</fullName>
    </submittedName>
</protein>
<proteinExistence type="predicted"/>
<dbReference type="AlphaFoldDB" id="A0A517WJI7"/>